<sequence>MKRAVTPALIGAFLMSAALSAGAATPEAKAAYSQAKEAAIANYQAARARCDVITGNPKDVCVEEAKAARVRAVEEADANYKNTLKAYTQSRLTIASANYDLDKVKCRALTGNDKDVCVQQAKSTLIAAQADARADKKAIEARTDARDDKRTAEYKVAREKCDAFAGAVKDTCVSTAKSQYGK</sequence>
<comment type="caution">
    <text evidence="2">The sequence shown here is derived from an EMBL/GenBank/DDBJ whole genome shotgun (WGS) entry which is preliminary data.</text>
</comment>
<keyword evidence="3" id="KW-1185">Reference proteome</keyword>
<accession>A0ABX0MH18</accession>
<gene>
    <name evidence="2" type="ORF">F1735_04830</name>
</gene>
<organism evidence="2 3">
    <name type="scientific">Massilia genomosp. 1</name>
    <dbReference type="NCBI Taxonomy" id="2609280"/>
    <lineage>
        <taxon>Bacteria</taxon>
        <taxon>Pseudomonadati</taxon>
        <taxon>Pseudomonadota</taxon>
        <taxon>Betaproteobacteria</taxon>
        <taxon>Burkholderiales</taxon>
        <taxon>Oxalobacteraceae</taxon>
        <taxon>Telluria group</taxon>
        <taxon>Massilia</taxon>
    </lineage>
</organism>
<feature type="signal peptide" evidence="1">
    <location>
        <begin position="1"/>
        <end position="23"/>
    </location>
</feature>
<dbReference type="Proteomes" id="UP000610594">
    <property type="component" value="Unassembled WGS sequence"/>
</dbReference>
<protein>
    <recommendedName>
        <fullName evidence="4">Cell envelope biogenesis protein TolA</fullName>
    </recommendedName>
</protein>
<evidence type="ECO:0000313" key="3">
    <source>
        <dbReference type="Proteomes" id="UP000610594"/>
    </source>
</evidence>
<dbReference type="EMBL" id="WHJF01000008">
    <property type="protein sequence ID" value="NHZ61631.1"/>
    <property type="molecule type" value="Genomic_DNA"/>
</dbReference>
<proteinExistence type="predicted"/>
<keyword evidence="1" id="KW-0732">Signal</keyword>
<feature type="chain" id="PRO_5045735468" description="Cell envelope biogenesis protein TolA" evidence="1">
    <location>
        <begin position="24"/>
        <end position="182"/>
    </location>
</feature>
<reference evidence="2 3" key="1">
    <citation type="submission" date="2019-10" db="EMBL/GenBank/DDBJ databases">
        <title>Taxonomy of Antarctic Massilia spp.: description of Massilia rubra sp. nov., Massilia aquatica sp. nov., Massilia mucilaginosa sp. nov., Massilia frigida sp. nov. isolated from streams, lakes and regoliths.</title>
        <authorList>
            <person name="Holochova P."/>
            <person name="Sedlacek I."/>
            <person name="Kralova S."/>
            <person name="Maslanova I."/>
            <person name="Busse H.-J."/>
            <person name="Stankova E."/>
            <person name="Vrbovska V."/>
            <person name="Kovarovic V."/>
            <person name="Bartak M."/>
            <person name="Svec P."/>
            <person name="Pantucek R."/>
        </authorList>
    </citation>
    <scope>NUCLEOTIDE SEQUENCE [LARGE SCALE GENOMIC DNA]</scope>
    <source>
        <strain evidence="2 3">CCM 8694</strain>
    </source>
</reference>
<dbReference type="RefSeq" id="WP_167235873.1">
    <property type="nucleotide sequence ID" value="NZ_WHJF01000008.1"/>
</dbReference>
<name>A0ABX0MH18_9BURK</name>
<evidence type="ECO:0008006" key="4">
    <source>
        <dbReference type="Google" id="ProtNLM"/>
    </source>
</evidence>
<evidence type="ECO:0000256" key="1">
    <source>
        <dbReference type="SAM" id="SignalP"/>
    </source>
</evidence>
<evidence type="ECO:0000313" key="2">
    <source>
        <dbReference type="EMBL" id="NHZ61631.1"/>
    </source>
</evidence>